<reference evidence="5 6" key="1">
    <citation type="submission" date="2024-03" db="EMBL/GenBank/DDBJ databases">
        <authorList>
            <person name="Martinez-Hernandez J."/>
        </authorList>
    </citation>
    <scope>NUCLEOTIDE SEQUENCE [LARGE SCALE GENOMIC DNA]</scope>
</reference>
<name>A0AAV1WB02_LUPLU</name>
<dbReference type="SUPFAM" id="SSF51735">
    <property type="entry name" value="NAD(P)-binding Rossmann-fold domains"/>
    <property type="match status" value="1"/>
</dbReference>
<feature type="domain" description="NAD-dependent epimerase/dehydratase" evidence="4">
    <location>
        <begin position="8"/>
        <end position="243"/>
    </location>
</feature>
<evidence type="ECO:0000259" key="4">
    <source>
        <dbReference type="Pfam" id="PF01370"/>
    </source>
</evidence>
<keyword evidence="2" id="KW-0560">Oxidoreductase</keyword>
<dbReference type="InterPro" id="IPR036291">
    <property type="entry name" value="NAD(P)-bd_dom_sf"/>
</dbReference>
<dbReference type="InterPro" id="IPR050425">
    <property type="entry name" value="NAD(P)_dehydrat-like"/>
</dbReference>
<dbReference type="InterPro" id="IPR001509">
    <property type="entry name" value="Epimerase_deHydtase"/>
</dbReference>
<evidence type="ECO:0000256" key="2">
    <source>
        <dbReference type="ARBA" id="ARBA00023002"/>
    </source>
</evidence>
<evidence type="ECO:0000313" key="5">
    <source>
        <dbReference type="EMBL" id="CAL0306131.1"/>
    </source>
</evidence>
<dbReference type="Pfam" id="PF01370">
    <property type="entry name" value="Epimerase"/>
    <property type="match status" value="1"/>
</dbReference>
<dbReference type="EMBL" id="CAXHTB010000005">
    <property type="protein sequence ID" value="CAL0306131.1"/>
    <property type="molecule type" value="Genomic_DNA"/>
</dbReference>
<accession>A0AAV1WB02</accession>
<organism evidence="5 6">
    <name type="scientific">Lupinus luteus</name>
    <name type="common">European yellow lupine</name>
    <dbReference type="NCBI Taxonomy" id="3873"/>
    <lineage>
        <taxon>Eukaryota</taxon>
        <taxon>Viridiplantae</taxon>
        <taxon>Streptophyta</taxon>
        <taxon>Embryophyta</taxon>
        <taxon>Tracheophyta</taxon>
        <taxon>Spermatophyta</taxon>
        <taxon>Magnoliopsida</taxon>
        <taxon>eudicotyledons</taxon>
        <taxon>Gunneridae</taxon>
        <taxon>Pentapetalae</taxon>
        <taxon>rosids</taxon>
        <taxon>fabids</taxon>
        <taxon>Fabales</taxon>
        <taxon>Fabaceae</taxon>
        <taxon>Papilionoideae</taxon>
        <taxon>50 kb inversion clade</taxon>
        <taxon>genistoids sensu lato</taxon>
        <taxon>core genistoids</taxon>
        <taxon>Genisteae</taxon>
        <taxon>Lupinus</taxon>
    </lineage>
</organism>
<dbReference type="Gene3D" id="3.40.50.720">
    <property type="entry name" value="NAD(P)-binding Rossmann-like Domain"/>
    <property type="match status" value="1"/>
</dbReference>
<dbReference type="GO" id="GO:0016616">
    <property type="term" value="F:oxidoreductase activity, acting on the CH-OH group of donors, NAD or NADP as acceptor"/>
    <property type="evidence" value="ECO:0007669"/>
    <property type="project" value="TreeGrafter"/>
</dbReference>
<dbReference type="FunFam" id="3.40.50.720:FF:000085">
    <property type="entry name" value="Dihydroflavonol reductase"/>
    <property type="match status" value="1"/>
</dbReference>
<dbReference type="PANTHER" id="PTHR10366">
    <property type="entry name" value="NAD DEPENDENT EPIMERASE/DEHYDRATASE"/>
    <property type="match status" value="1"/>
</dbReference>
<dbReference type="CDD" id="cd08958">
    <property type="entry name" value="FR_SDR_e"/>
    <property type="match status" value="1"/>
</dbReference>
<protein>
    <recommendedName>
        <fullName evidence="4">NAD-dependent epimerase/dehydratase domain-containing protein</fullName>
    </recommendedName>
</protein>
<evidence type="ECO:0000313" key="6">
    <source>
        <dbReference type="Proteomes" id="UP001497480"/>
    </source>
</evidence>
<keyword evidence="6" id="KW-1185">Reference proteome</keyword>
<gene>
    <name evidence="5" type="ORF">LLUT_LOCUS7191</name>
</gene>
<comment type="similarity">
    <text evidence="3">Belongs to the NAD(P)-dependent epimerase/dehydratase family. Dihydroflavonol-4-reductase subfamily.</text>
</comment>
<proteinExistence type="inferred from homology"/>
<sequence length="324" mass="36182">MAEGKGIVCVTGGTGFIASMMIKRLLSDGYYVNTTTRSAPCKDHSFLTNLPDASEKLKIFKADLNNPESFYPAIEGCKWVFHTATPMDWEEEVDILSERTVNGALGVLKVSLNSKTVKKVVFTASCTNVTYSGEEVDELDESYWSDIDFINKTKPINWPYSISQLLAEKAVLEFGEKHGLDVVTLVLPFVIGPFICPKLPLSIQMTMSWLFGVYDELGVFPSIPIIHVDDVARAHIFMLEHPNIKGRYICSLSGTISMEEIADLVRENYPEFKMPILDNLKEIKGERTPSLNSKKLIDAGFVFKYGNKKAFEDAIQCCKANGHL</sequence>
<keyword evidence="1" id="KW-0521">NADP</keyword>
<comment type="caution">
    <text evidence="5">The sequence shown here is derived from an EMBL/GenBank/DDBJ whole genome shotgun (WGS) entry which is preliminary data.</text>
</comment>
<evidence type="ECO:0000256" key="1">
    <source>
        <dbReference type="ARBA" id="ARBA00022857"/>
    </source>
</evidence>
<dbReference type="Proteomes" id="UP001497480">
    <property type="component" value="Unassembled WGS sequence"/>
</dbReference>
<evidence type="ECO:0000256" key="3">
    <source>
        <dbReference type="ARBA" id="ARBA00023445"/>
    </source>
</evidence>
<dbReference type="PANTHER" id="PTHR10366:SF563">
    <property type="entry name" value="CINNAMOYL-COA REDUCTASE 16"/>
    <property type="match status" value="1"/>
</dbReference>
<dbReference type="AlphaFoldDB" id="A0AAV1WB02"/>